<evidence type="ECO:0000313" key="2">
    <source>
        <dbReference type="Proteomes" id="UP000821853"/>
    </source>
</evidence>
<gene>
    <name evidence="1" type="ORF">HPB48_009128</name>
</gene>
<reference evidence="1 2" key="1">
    <citation type="journal article" date="2020" name="Cell">
        <title>Large-Scale Comparative Analyses of Tick Genomes Elucidate Their Genetic Diversity and Vector Capacities.</title>
        <authorList>
            <consortium name="Tick Genome and Microbiome Consortium (TIGMIC)"/>
            <person name="Jia N."/>
            <person name="Wang J."/>
            <person name="Shi W."/>
            <person name="Du L."/>
            <person name="Sun Y."/>
            <person name="Zhan W."/>
            <person name="Jiang J.F."/>
            <person name="Wang Q."/>
            <person name="Zhang B."/>
            <person name="Ji P."/>
            <person name="Bell-Sakyi L."/>
            <person name="Cui X.M."/>
            <person name="Yuan T.T."/>
            <person name="Jiang B.G."/>
            <person name="Yang W.F."/>
            <person name="Lam T.T."/>
            <person name="Chang Q.C."/>
            <person name="Ding S.J."/>
            <person name="Wang X.J."/>
            <person name="Zhu J.G."/>
            <person name="Ruan X.D."/>
            <person name="Zhao L."/>
            <person name="Wei J.T."/>
            <person name="Ye R.Z."/>
            <person name="Que T.C."/>
            <person name="Du C.H."/>
            <person name="Zhou Y.H."/>
            <person name="Cheng J.X."/>
            <person name="Dai P.F."/>
            <person name="Guo W.B."/>
            <person name="Han X.H."/>
            <person name="Huang E.J."/>
            <person name="Li L.F."/>
            <person name="Wei W."/>
            <person name="Gao Y.C."/>
            <person name="Liu J.Z."/>
            <person name="Shao H.Z."/>
            <person name="Wang X."/>
            <person name="Wang C.C."/>
            <person name="Yang T.C."/>
            <person name="Huo Q.B."/>
            <person name="Li W."/>
            <person name="Chen H.Y."/>
            <person name="Chen S.E."/>
            <person name="Zhou L.G."/>
            <person name="Ni X.B."/>
            <person name="Tian J.H."/>
            <person name="Sheng Y."/>
            <person name="Liu T."/>
            <person name="Pan Y.S."/>
            <person name="Xia L.Y."/>
            <person name="Li J."/>
            <person name="Zhao F."/>
            <person name="Cao W.C."/>
        </authorList>
    </citation>
    <scope>NUCLEOTIDE SEQUENCE [LARGE SCALE GENOMIC DNA]</scope>
    <source>
        <strain evidence="1">HaeL-2018</strain>
    </source>
</reference>
<dbReference type="EMBL" id="JABSTR010000010">
    <property type="protein sequence ID" value="KAH9379721.1"/>
    <property type="molecule type" value="Genomic_DNA"/>
</dbReference>
<keyword evidence="2" id="KW-1185">Reference proteome</keyword>
<dbReference type="OrthoDB" id="6513058at2759"/>
<dbReference type="VEuPathDB" id="VectorBase:HLOH_048901"/>
<protein>
    <submittedName>
        <fullName evidence="1">Uncharacterized protein</fullName>
    </submittedName>
</protein>
<evidence type="ECO:0000313" key="1">
    <source>
        <dbReference type="EMBL" id="KAH9379721.1"/>
    </source>
</evidence>
<name>A0A9J6GY10_HAELO</name>
<comment type="caution">
    <text evidence="1">The sequence shown here is derived from an EMBL/GenBank/DDBJ whole genome shotgun (WGS) entry which is preliminary data.</text>
</comment>
<dbReference type="Proteomes" id="UP000821853">
    <property type="component" value="Chromosome 8"/>
</dbReference>
<sequence length="109" mass="12801">MEMERKRRLAAMALALQIDEEDHPAPKRSCWVKEWMSRKELGLQNQLFQELVVSDPAEYRRLLRVSRDQFAEPLARVEPRITRQTTVMRQPIPPATKLQVTLRYLASGK</sequence>
<accession>A0A9J6GY10</accession>
<proteinExistence type="predicted"/>
<organism evidence="1 2">
    <name type="scientific">Haemaphysalis longicornis</name>
    <name type="common">Bush tick</name>
    <dbReference type="NCBI Taxonomy" id="44386"/>
    <lineage>
        <taxon>Eukaryota</taxon>
        <taxon>Metazoa</taxon>
        <taxon>Ecdysozoa</taxon>
        <taxon>Arthropoda</taxon>
        <taxon>Chelicerata</taxon>
        <taxon>Arachnida</taxon>
        <taxon>Acari</taxon>
        <taxon>Parasitiformes</taxon>
        <taxon>Ixodida</taxon>
        <taxon>Ixodoidea</taxon>
        <taxon>Ixodidae</taxon>
        <taxon>Haemaphysalinae</taxon>
        <taxon>Haemaphysalis</taxon>
    </lineage>
</organism>
<dbReference type="AlphaFoldDB" id="A0A9J6GY10"/>
<dbReference type="OMA" id="RTERYCA"/>